<gene>
    <name evidence="4" type="ORF">Q5H93_00665</name>
</gene>
<dbReference type="SUPFAM" id="SSF63829">
    <property type="entry name" value="Calcium-dependent phosphotriesterase"/>
    <property type="match status" value="1"/>
</dbReference>
<dbReference type="PROSITE" id="PS51257">
    <property type="entry name" value="PROKAR_LIPOPROTEIN"/>
    <property type="match status" value="1"/>
</dbReference>
<organism evidence="4 5">
    <name type="scientific">Hymenobacter aranciens</name>
    <dbReference type="NCBI Taxonomy" id="3063996"/>
    <lineage>
        <taxon>Bacteria</taxon>
        <taxon>Pseudomonadati</taxon>
        <taxon>Bacteroidota</taxon>
        <taxon>Cytophagia</taxon>
        <taxon>Cytophagales</taxon>
        <taxon>Hymenobacteraceae</taxon>
        <taxon>Hymenobacter</taxon>
    </lineage>
</organism>
<dbReference type="InterPro" id="IPR011042">
    <property type="entry name" value="6-blade_b-propeller_TolB-like"/>
</dbReference>
<protein>
    <submittedName>
        <fullName evidence="4">SMP-30/gluconolactonase/LRE family protein</fullName>
    </submittedName>
</protein>
<keyword evidence="5" id="KW-1185">Reference proteome</keyword>
<evidence type="ECO:0000313" key="5">
    <source>
        <dbReference type="Proteomes" id="UP001176429"/>
    </source>
</evidence>
<name>A0ABT9B4P0_9BACT</name>
<dbReference type="InterPro" id="IPR051262">
    <property type="entry name" value="SMP-30/CGR1_Lactonase"/>
</dbReference>
<reference evidence="4" key="1">
    <citation type="submission" date="2023-07" db="EMBL/GenBank/DDBJ databases">
        <authorList>
            <person name="Kim M.K."/>
        </authorList>
    </citation>
    <scope>NUCLEOTIDE SEQUENCE</scope>
    <source>
        <strain evidence="4">ASUV-10-1</strain>
    </source>
</reference>
<feature type="signal peptide" evidence="2">
    <location>
        <begin position="1"/>
        <end position="18"/>
    </location>
</feature>
<evidence type="ECO:0000256" key="1">
    <source>
        <dbReference type="ARBA" id="ARBA00022801"/>
    </source>
</evidence>
<accession>A0ABT9B4P0</accession>
<proteinExistence type="predicted"/>
<dbReference type="PANTHER" id="PTHR47572:SF4">
    <property type="entry name" value="LACTONASE DRP35"/>
    <property type="match status" value="1"/>
</dbReference>
<keyword evidence="2" id="KW-0732">Signal</keyword>
<feature type="chain" id="PRO_5045487655" evidence="2">
    <location>
        <begin position="19"/>
        <end position="304"/>
    </location>
</feature>
<sequence>MTFFAVRNYYALPLLALAACTTRPPAATRLVANPATPQLVSRQFAFTEGPAVDRAGNVFFTDQPNDKIWKYDTSGQFSVFLDKAGRANGTYFDKQGNLLACADAEGQLWSIAPDKQVTVLLRDLGGHQFNGPNDLWVQPQTGAIYFTDPYYQRPYWTRSAPDPAIGGQKVYYLPQGASQPVVVDDQLRQPNGIIGTPDGRTLYVADIEAGRTYRYQIEADGKLSGRQLFVGQGSDGMTIDAQGNVYLTGNGVTVYSPAGQKIQQIDVPEKWTANVCFGGKDRKMLFITASEAVYVLPMQVRGVN</sequence>
<dbReference type="EMBL" id="JAUQSY010000001">
    <property type="protein sequence ID" value="MDO7873225.1"/>
    <property type="molecule type" value="Genomic_DNA"/>
</dbReference>
<evidence type="ECO:0000259" key="3">
    <source>
        <dbReference type="Pfam" id="PF08450"/>
    </source>
</evidence>
<dbReference type="Proteomes" id="UP001176429">
    <property type="component" value="Unassembled WGS sequence"/>
</dbReference>
<evidence type="ECO:0000256" key="2">
    <source>
        <dbReference type="SAM" id="SignalP"/>
    </source>
</evidence>
<dbReference type="RefSeq" id="WP_305004538.1">
    <property type="nucleotide sequence ID" value="NZ_JAUQSY010000001.1"/>
</dbReference>
<comment type="caution">
    <text evidence="4">The sequence shown here is derived from an EMBL/GenBank/DDBJ whole genome shotgun (WGS) entry which is preliminary data.</text>
</comment>
<keyword evidence="1" id="KW-0378">Hydrolase</keyword>
<dbReference type="Pfam" id="PF08450">
    <property type="entry name" value="SGL"/>
    <property type="match status" value="1"/>
</dbReference>
<dbReference type="PANTHER" id="PTHR47572">
    <property type="entry name" value="LIPOPROTEIN-RELATED"/>
    <property type="match status" value="1"/>
</dbReference>
<feature type="domain" description="SMP-30/Gluconolactonase/LRE-like region" evidence="3">
    <location>
        <begin position="46"/>
        <end position="290"/>
    </location>
</feature>
<dbReference type="InterPro" id="IPR013658">
    <property type="entry name" value="SGL"/>
</dbReference>
<evidence type="ECO:0000313" key="4">
    <source>
        <dbReference type="EMBL" id="MDO7873225.1"/>
    </source>
</evidence>
<dbReference type="Gene3D" id="2.120.10.30">
    <property type="entry name" value="TolB, C-terminal domain"/>
    <property type="match status" value="1"/>
</dbReference>